<evidence type="ECO:0000256" key="6">
    <source>
        <dbReference type="ARBA" id="ARBA00022723"/>
    </source>
</evidence>
<dbReference type="NCBIfam" id="TIGR01391">
    <property type="entry name" value="dnaG"/>
    <property type="match status" value="1"/>
</dbReference>
<dbReference type="EMBL" id="BOVK01000011">
    <property type="protein sequence ID" value="GIQ68005.1"/>
    <property type="molecule type" value="Genomic_DNA"/>
</dbReference>
<dbReference type="CDD" id="cd03364">
    <property type="entry name" value="TOPRIM_DnaG_primases"/>
    <property type="match status" value="1"/>
</dbReference>
<dbReference type="InterPro" id="IPR034151">
    <property type="entry name" value="TOPRIM_DnaG_bac"/>
</dbReference>
<dbReference type="InterPro" id="IPR006171">
    <property type="entry name" value="TOPRIM_dom"/>
</dbReference>
<evidence type="ECO:0000256" key="1">
    <source>
        <dbReference type="ARBA" id="ARBA00022478"/>
    </source>
</evidence>
<evidence type="ECO:0000256" key="5">
    <source>
        <dbReference type="ARBA" id="ARBA00022705"/>
    </source>
</evidence>
<dbReference type="RefSeq" id="WP_213410623.1">
    <property type="nucleotide sequence ID" value="NZ_BOVK01000011.1"/>
</dbReference>
<feature type="zinc finger region" description="CHC2-type" evidence="12 14">
    <location>
        <begin position="41"/>
        <end position="65"/>
    </location>
</feature>
<feature type="domain" description="Toprim" evidence="15">
    <location>
        <begin position="260"/>
        <end position="339"/>
    </location>
</feature>
<keyword evidence="9" id="KW-0460">Magnesium</keyword>
<keyword evidence="17" id="KW-1185">Reference proteome</keyword>
<comment type="function">
    <text evidence="12 13">RNA polymerase that catalyzes the synthesis of short RNA molecules used as primers for DNA polymerase during DNA replication.</text>
</comment>
<comment type="similarity">
    <text evidence="12 13">Belongs to the DnaG primase family.</text>
</comment>
<keyword evidence="10 12" id="KW-0238">DNA-binding</keyword>
<dbReference type="Gene3D" id="3.90.980.10">
    <property type="entry name" value="DNA primase, catalytic core, N-terminal domain"/>
    <property type="match status" value="1"/>
</dbReference>
<evidence type="ECO:0000259" key="15">
    <source>
        <dbReference type="PROSITE" id="PS50880"/>
    </source>
</evidence>
<dbReference type="Pfam" id="PF13155">
    <property type="entry name" value="Toprim_2"/>
    <property type="match status" value="1"/>
</dbReference>
<dbReference type="GO" id="GO:0005737">
    <property type="term" value="C:cytoplasm"/>
    <property type="evidence" value="ECO:0007669"/>
    <property type="project" value="TreeGrafter"/>
</dbReference>
<dbReference type="InterPro" id="IPR036977">
    <property type="entry name" value="DNA_primase_Znf_CHC2"/>
</dbReference>
<dbReference type="GO" id="GO:1990077">
    <property type="term" value="C:primosome complex"/>
    <property type="evidence" value="ECO:0007669"/>
    <property type="project" value="UniProtKB-KW"/>
</dbReference>
<dbReference type="GO" id="GO:0005524">
    <property type="term" value="F:ATP binding"/>
    <property type="evidence" value="ECO:0007669"/>
    <property type="project" value="InterPro"/>
</dbReference>
<dbReference type="InterPro" id="IPR036185">
    <property type="entry name" value="DNA_heli_DnaB-like_N_sf"/>
</dbReference>
<evidence type="ECO:0000256" key="7">
    <source>
        <dbReference type="ARBA" id="ARBA00022771"/>
    </source>
</evidence>
<dbReference type="GO" id="GO:0003899">
    <property type="term" value="F:DNA-directed RNA polymerase activity"/>
    <property type="evidence" value="ECO:0007669"/>
    <property type="project" value="UniProtKB-UniRule"/>
</dbReference>
<keyword evidence="1 12" id="KW-0240">DNA-directed RNA polymerase</keyword>
<proteinExistence type="inferred from homology"/>
<evidence type="ECO:0000256" key="9">
    <source>
        <dbReference type="ARBA" id="ARBA00022842"/>
    </source>
</evidence>
<evidence type="ECO:0000256" key="2">
    <source>
        <dbReference type="ARBA" id="ARBA00022515"/>
    </source>
</evidence>
<dbReference type="GO" id="GO:0000428">
    <property type="term" value="C:DNA-directed RNA polymerase complex"/>
    <property type="evidence" value="ECO:0007669"/>
    <property type="project" value="UniProtKB-KW"/>
</dbReference>
<dbReference type="GO" id="GO:0003678">
    <property type="term" value="F:DNA helicase activity"/>
    <property type="evidence" value="ECO:0007669"/>
    <property type="project" value="InterPro"/>
</dbReference>
<dbReference type="SUPFAM" id="SSF57783">
    <property type="entry name" value="Zinc beta-ribbon"/>
    <property type="match status" value="1"/>
</dbReference>
<dbReference type="Pfam" id="PF01807">
    <property type="entry name" value="Zn_ribbon_DnaG"/>
    <property type="match status" value="1"/>
</dbReference>
<evidence type="ECO:0000256" key="12">
    <source>
        <dbReference type="HAMAP-Rule" id="MF_00974"/>
    </source>
</evidence>
<organism evidence="16 17">
    <name type="scientific">Xylanibacillus composti</name>
    <dbReference type="NCBI Taxonomy" id="1572762"/>
    <lineage>
        <taxon>Bacteria</taxon>
        <taxon>Bacillati</taxon>
        <taxon>Bacillota</taxon>
        <taxon>Bacilli</taxon>
        <taxon>Bacillales</taxon>
        <taxon>Paenibacillaceae</taxon>
        <taxon>Xylanibacillus</taxon>
    </lineage>
</organism>
<dbReference type="FunFam" id="3.90.980.10:FF:000001">
    <property type="entry name" value="DNA primase"/>
    <property type="match status" value="1"/>
</dbReference>
<evidence type="ECO:0000256" key="8">
    <source>
        <dbReference type="ARBA" id="ARBA00022833"/>
    </source>
</evidence>
<dbReference type="PROSITE" id="PS50880">
    <property type="entry name" value="TOPRIM"/>
    <property type="match status" value="1"/>
</dbReference>
<comment type="domain">
    <text evidence="12">Contains an N-terminal zinc-binding domain, a central core domain that contains the primase activity, and a C-terminal DnaB-binding domain.</text>
</comment>
<gene>
    <name evidence="12 16" type="primary">dnaG</name>
    <name evidence="16" type="ORF">XYCOK13_08290</name>
</gene>
<reference evidence="16" key="1">
    <citation type="submission" date="2021-04" db="EMBL/GenBank/DDBJ databases">
        <title>Draft genome sequence of Xylanibacillus composti strain K13.</title>
        <authorList>
            <person name="Uke A."/>
            <person name="Chhe C."/>
            <person name="Baramee S."/>
            <person name="Kosugi A."/>
        </authorList>
    </citation>
    <scope>NUCLEOTIDE SEQUENCE</scope>
    <source>
        <strain evidence="16">K13</strain>
    </source>
</reference>
<dbReference type="InterPro" id="IPR006295">
    <property type="entry name" value="DNA_primase_DnaG"/>
</dbReference>
<dbReference type="InterPro" id="IPR002694">
    <property type="entry name" value="Znf_CHC2"/>
</dbReference>
<evidence type="ECO:0000256" key="3">
    <source>
        <dbReference type="ARBA" id="ARBA00022679"/>
    </source>
</evidence>
<evidence type="ECO:0000256" key="13">
    <source>
        <dbReference type="PIRNR" id="PIRNR002811"/>
    </source>
</evidence>
<keyword evidence="4 12" id="KW-0548">Nucleotidyltransferase</keyword>
<dbReference type="FunFam" id="3.90.580.10:FF:000001">
    <property type="entry name" value="DNA primase"/>
    <property type="match status" value="1"/>
</dbReference>
<comment type="catalytic activity">
    <reaction evidence="12">
        <text>ssDNA + n NTP = ssDNA/pppN(pN)n-1 hybrid + (n-1) diphosphate.</text>
        <dbReference type="EC" id="2.7.7.101"/>
    </reaction>
</comment>
<comment type="cofactor">
    <cofactor evidence="12 13 14">
        <name>Zn(2+)</name>
        <dbReference type="ChEBI" id="CHEBI:29105"/>
    </cofactor>
    <text evidence="12 13 14">Binds 1 zinc ion per monomer.</text>
</comment>
<evidence type="ECO:0000256" key="4">
    <source>
        <dbReference type="ARBA" id="ARBA00022695"/>
    </source>
</evidence>
<dbReference type="HAMAP" id="MF_00974">
    <property type="entry name" value="DNA_primase_DnaG"/>
    <property type="match status" value="1"/>
</dbReference>
<comment type="subunit">
    <text evidence="12">Monomer. Interacts with DnaB.</text>
</comment>
<evidence type="ECO:0000256" key="10">
    <source>
        <dbReference type="ARBA" id="ARBA00023125"/>
    </source>
</evidence>
<evidence type="ECO:0000256" key="11">
    <source>
        <dbReference type="ARBA" id="ARBA00023163"/>
    </source>
</evidence>
<dbReference type="Pfam" id="PF08275">
    <property type="entry name" value="DNAG_N"/>
    <property type="match status" value="1"/>
</dbReference>
<dbReference type="PANTHER" id="PTHR30313">
    <property type="entry name" value="DNA PRIMASE"/>
    <property type="match status" value="1"/>
</dbReference>
<dbReference type="GO" id="GO:0008270">
    <property type="term" value="F:zinc ion binding"/>
    <property type="evidence" value="ECO:0007669"/>
    <property type="project" value="UniProtKB-UniRule"/>
</dbReference>
<keyword evidence="11 12" id="KW-0804">Transcription</keyword>
<keyword evidence="2 12" id="KW-0639">Primosome</keyword>
<dbReference type="InterPro" id="IPR013264">
    <property type="entry name" value="DNAG_N"/>
</dbReference>
<dbReference type="Pfam" id="PF10410">
    <property type="entry name" value="DnaB_bind"/>
    <property type="match status" value="1"/>
</dbReference>
<keyword evidence="3 12" id="KW-0808">Transferase</keyword>
<dbReference type="SUPFAM" id="SSF48024">
    <property type="entry name" value="N-terminal domain of DnaB helicase"/>
    <property type="match status" value="1"/>
</dbReference>
<dbReference type="EC" id="2.7.7.101" evidence="12"/>
<name>A0A8J4H1T1_9BACL</name>
<keyword evidence="8 12" id="KW-0862">Zinc</keyword>
<dbReference type="InterPro" id="IPR016136">
    <property type="entry name" value="DNA_helicase_N/primase_C"/>
</dbReference>
<dbReference type="Gene3D" id="6.10.140.360">
    <property type="match status" value="1"/>
</dbReference>
<dbReference type="InterPro" id="IPR030846">
    <property type="entry name" value="DnaG_bac"/>
</dbReference>
<keyword evidence="5 12" id="KW-0235">DNA replication</keyword>
<dbReference type="GO" id="GO:0006269">
    <property type="term" value="P:DNA replication, synthesis of primer"/>
    <property type="evidence" value="ECO:0007669"/>
    <property type="project" value="UniProtKB-UniRule"/>
</dbReference>
<accession>A0A8J4H1T1</accession>
<sequence>MNNGNIPEEVIQAVLKAYDIVELVGRTVHLTKQGKNYKGLCPFHSEKTPSFTVSPDKQIFHCFGCGVGGHAIKFVMETESLTFPEAVRQMAEEAQLPYAWSDAPAAETEEQREQNALRTAHEWAAKWYHHILMNTEHGQRAASYLRERGFTDKLAQTFQLGYAPAMRNSLAGFLEKKQFSTGQLERGGLARIGDYGAADLFRDRIMFPIHDARGRVCAFSGRTLDGKQPKYLNTPETPIFAKSRILYNLHQAKTEIRRSKTAVLFEGYADVIKSWGAGVLNGIATMGTALTEEHVAVLKRVCEEVVICYDGDDAGQAAAMKCLPLLARAGIRAKVAMLPPGLDPDEYIERYGSEAFVRGIVEAAAAPAAFRLHYARRKYKLQTEEGKAGYLREASKIVASLPSPIERELLLKELAGEFEVSFETLKQESNEVRQELEKKKRIGDKNDNSWNNVWNDRAAPERAPALLPAYINAERHLLAHMMHSKEVTLYVQEHIGDAFNVERHAALAAYLYAFFAEHEEPDFSRYLATLDNPELENAATAISMMAVSDANHSALLDDYIHEIRKAPALRELEKKKREMVQAERSGNLEEAMRLGAEIIALKSQLKST</sequence>
<dbReference type="InterPro" id="IPR037068">
    <property type="entry name" value="DNA_primase_core_N_sf"/>
</dbReference>
<evidence type="ECO:0000313" key="16">
    <source>
        <dbReference type="EMBL" id="GIQ68005.1"/>
    </source>
</evidence>
<keyword evidence="6 12" id="KW-0479">Metal-binding</keyword>
<dbReference type="Proteomes" id="UP000677918">
    <property type="component" value="Unassembled WGS sequence"/>
</dbReference>
<dbReference type="Gene3D" id="3.40.1360.10">
    <property type="match status" value="1"/>
</dbReference>
<dbReference type="SMART" id="SM00400">
    <property type="entry name" value="ZnF_CHCC"/>
    <property type="match status" value="1"/>
</dbReference>
<dbReference type="GO" id="GO:0003677">
    <property type="term" value="F:DNA binding"/>
    <property type="evidence" value="ECO:0007669"/>
    <property type="project" value="UniProtKB-KW"/>
</dbReference>
<keyword evidence="7 12" id="KW-0863">Zinc-finger</keyword>
<dbReference type="Gene3D" id="3.90.580.10">
    <property type="entry name" value="Zinc finger, CHC2-type domain"/>
    <property type="match status" value="1"/>
</dbReference>
<dbReference type="Gene3D" id="1.10.860.10">
    <property type="entry name" value="DNAb Helicase, Chain A"/>
    <property type="match status" value="1"/>
</dbReference>
<protein>
    <recommendedName>
        <fullName evidence="12 13">DNA primase</fullName>
        <ecNumber evidence="12">2.7.7.101</ecNumber>
    </recommendedName>
</protein>
<dbReference type="PANTHER" id="PTHR30313:SF2">
    <property type="entry name" value="DNA PRIMASE"/>
    <property type="match status" value="1"/>
</dbReference>
<evidence type="ECO:0000313" key="17">
    <source>
        <dbReference type="Proteomes" id="UP000677918"/>
    </source>
</evidence>
<dbReference type="SMART" id="SM00493">
    <property type="entry name" value="TOPRIM"/>
    <property type="match status" value="1"/>
</dbReference>
<dbReference type="PIRSF" id="PIRSF002811">
    <property type="entry name" value="DnaG"/>
    <property type="match status" value="1"/>
</dbReference>
<dbReference type="InterPro" id="IPR019475">
    <property type="entry name" value="DNA_primase_DnaB-bd"/>
</dbReference>
<dbReference type="InterPro" id="IPR050219">
    <property type="entry name" value="DnaG_primase"/>
</dbReference>
<evidence type="ECO:0000256" key="14">
    <source>
        <dbReference type="PIRSR" id="PIRSR002811-1"/>
    </source>
</evidence>
<comment type="caution">
    <text evidence="16">The sequence shown here is derived from an EMBL/GenBank/DDBJ whole genome shotgun (WGS) entry which is preliminary data.</text>
</comment>
<dbReference type="SUPFAM" id="SSF56731">
    <property type="entry name" value="DNA primase core"/>
    <property type="match status" value="1"/>
</dbReference>
<dbReference type="AlphaFoldDB" id="A0A8J4H1T1"/>